<accession>A0A059KPD4</accession>
<keyword evidence="1" id="KW-0732">Signal</keyword>
<protein>
    <submittedName>
        <fullName evidence="2">Putative RNA-binding protein</fullName>
    </submittedName>
</protein>
<evidence type="ECO:0000256" key="1">
    <source>
        <dbReference type="SAM" id="SignalP"/>
    </source>
</evidence>
<gene>
    <name evidence="2" type="ORF">X805_10660</name>
</gene>
<organism evidence="2 3">
    <name type="scientific">Sphaerotilus natans subsp. natans DSM 6575</name>
    <dbReference type="NCBI Taxonomy" id="1286631"/>
    <lineage>
        <taxon>Bacteria</taxon>
        <taxon>Pseudomonadati</taxon>
        <taxon>Pseudomonadota</taxon>
        <taxon>Betaproteobacteria</taxon>
        <taxon>Burkholderiales</taxon>
        <taxon>Sphaerotilaceae</taxon>
        <taxon>Sphaerotilus</taxon>
    </lineage>
</organism>
<dbReference type="STRING" id="34103.SAMN05421778_101224"/>
<keyword evidence="3" id="KW-1185">Reference proteome</keyword>
<proteinExistence type="predicted"/>
<dbReference type="eggNOG" id="COG1555">
    <property type="taxonomic scope" value="Bacteria"/>
</dbReference>
<dbReference type="Gene3D" id="1.10.150.320">
    <property type="entry name" value="Photosystem II 12 kDa extrinsic protein"/>
    <property type="match status" value="1"/>
</dbReference>
<name>A0A059KPD4_9BURK</name>
<dbReference type="EMBL" id="AZRA01000027">
    <property type="protein sequence ID" value="KDB53230.1"/>
    <property type="molecule type" value="Genomic_DNA"/>
</dbReference>
<dbReference type="Proteomes" id="UP000026714">
    <property type="component" value="Unassembled WGS sequence"/>
</dbReference>
<sequence>MMTIRNLLAGLALALASVTCLATDINKASQAELESIKGIGPAMSGRILEERKKGPFRDWADVMERVKGIKQATATRFSSGGLTVNGGAFALPAAPATTPVAAAGPAATALTPVKKP</sequence>
<dbReference type="SUPFAM" id="SSF160975">
    <property type="entry name" value="AF1531-like"/>
    <property type="match status" value="1"/>
</dbReference>
<feature type="signal peptide" evidence="1">
    <location>
        <begin position="1"/>
        <end position="22"/>
    </location>
</feature>
<reference evidence="2 3" key="1">
    <citation type="journal article" date="2014" name="FEMS Microbiol. Ecol.">
        <title>Sphaerotilus natans encrusted with nanoball-shaped Fe(III) oxide minerals formed by nitrate-reducing mixotrophic Fe(II) oxidation.</title>
        <authorList>
            <person name="Park S."/>
            <person name="Kim D.H."/>
            <person name="Lee J.H."/>
            <person name="Hur H.G."/>
        </authorList>
    </citation>
    <scope>NUCLEOTIDE SEQUENCE [LARGE SCALE GENOMIC DNA]</scope>
    <source>
        <strain evidence="2 3">DSM 6575</strain>
    </source>
</reference>
<dbReference type="Pfam" id="PF12836">
    <property type="entry name" value="HHH_3"/>
    <property type="match status" value="1"/>
</dbReference>
<evidence type="ECO:0000313" key="3">
    <source>
        <dbReference type="Proteomes" id="UP000026714"/>
    </source>
</evidence>
<evidence type="ECO:0000313" key="2">
    <source>
        <dbReference type="EMBL" id="KDB53230.1"/>
    </source>
</evidence>
<feature type="chain" id="PRO_5001576086" evidence="1">
    <location>
        <begin position="23"/>
        <end position="116"/>
    </location>
</feature>
<comment type="caution">
    <text evidence="2">The sequence shown here is derived from an EMBL/GenBank/DDBJ whole genome shotgun (WGS) entry which is preliminary data.</text>
</comment>
<dbReference type="AlphaFoldDB" id="A0A059KPD4"/>